<keyword evidence="3" id="KW-0998">Cell outer membrane</keyword>
<feature type="domain" description="Pyrrolo-quinoline quinone repeat" evidence="4">
    <location>
        <begin position="71"/>
        <end position="301"/>
    </location>
</feature>
<dbReference type="SMART" id="SM00564">
    <property type="entry name" value="PQQ"/>
    <property type="match status" value="5"/>
</dbReference>
<dbReference type="PANTHER" id="PTHR34512">
    <property type="entry name" value="CELL SURFACE PROTEIN"/>
    <property type="match status" value="1"/>
</dbReference>
<keyword evidence="1" id="KW-0732">Signal</keyword>
<reference evidence="5" key="1">
    <citation type="submission" date="2009-10" db="EMBL/GenBank/DDBJ databases">
        <title>Diversity of trophic interactions inside an arsenic-rich microbial ecosystem.</title>
        <authorList>
            <person name="Bertin P.N."/>
            <person name="Heinrich-Salmeron A."/>
            <person name="Pelletier E."/>
            <person name="Goulhen-Chollet F."/>
            <person name="Arsene-Ploetze F."/>
            <person name="Gallien S."/>
            <person name="Calteau A."/>
            <person name="Vallenet D."/>
            <person name="Casiot C."/>
            <person name="Chane-Woon-Ming B."/>
            <person name="Giloteaux L."/>
            <person name="Barakat M."/>
            <person name="Bonnefoy V."/>
            <person name="Bruneel O."/>
            <person name="Chandler M."/>
            <person name="Cleiss J."/>
            <person name="Duran R."/>
            <person name="Elbaz-Poulichet F."/>
            <person name="Fonknechten N."/>
            <person name="Lauga B."/>
            <person name="Mornico D."/>
            <person name="Ortet P."/>
            <person name="Schaeffer C."/>
            <person name="Siguier P."/>
            <person name="Alexander Thil Smith A."/>
            <person name="Van Dorsselaer A."/>
            <person name="Weissenbach J."/>
            <person name="Medigue C."/>
            <person name="Le Paslier D."/>
        </authorList>
    </citation>
    <scope>NUCLEOTIDE SEQUENCE</scope>
</reference>
<evidence type="ECO:0000256" key="3">
    <source>
        <dbReference type="ARBA" id="ARBA00023237"/>
    </source>
</evidence>
<dbReference type="InterPro" id="IPR011047">
    <property type="entry name" value="Quinoprotein_ADH-like_sf"/>
</dbReference>
<evidence type="ECO:0000313" key="5">
    <source>
        <dbReference type="EMBL" id="CBH98002.1"/>
    </source>
</evidence>
<dbReference type="Pfam" id="PF13360">
    <property type="entry name" value="PQQ_2"/>
    <property type="match status" value="1"/>
</dbReference>
<dbReference type="SUPFAM" id="SSF50998">
    <property type="entry name" value="Quinoprotein alcohol dehydrogenase-like"/>
    <property type="match status" value="1"/>
</dbReference>
<dbReference type="EMBL" id="CABM01000048">
    <property type="protein sequence ID" value="CBH98002.1"/>
    <property type="molecule type" value="Genomic_DNA"/>
</dbReference>
<protein>
    <submittedName>
        <fullName evidence="5">Putative Quinonprotein alcohol dehydrogenase</fullName>
    </submittedName>
</protein>
<dbReference type="HAMAP" id="MF_00923">
    <property type="entry name" value="OM_assembly_BamB"/>
    <property type="match status" value="1"/>
</dbReference>
<evidence type="ECO:0000259" key="4">
    <source>
        <dbReference type="Pfam" id="PF13360"/>
    </source>
</evidence>
<name>E6PSU5_9ZZZZ</name>
<dbReference type="InterPro" id="IPR018391">
    <property type="entry name" value="PQQ_b-propeller_rpt"/>
</dbReference>
<dbReference type="InterPro" id="IPR002372">
    <property type="entry name" value="PQQ_rpt_dom"/>
</dbReference>
<dbReference type="NCBIfam" id="TIGR03300">
    <property type="entry name" value="assembly_YfgL"/>
    <property type="match status" value="1"/>
</dbReference>
<comment type="caution">
    <text evidence="5">The sequence shown here is derived from an EMBL/GenBank/DDBJ whole genome shotgun (WGS) entry which is preliminary data.</text>
</comment>
<sequence length="375" mass="38298">MMRTLAVVLAASSALLLASCASGPKLPDPTPLTPVASILQAKTAWKTSIGPVPATFSTAVAAGSVVVASSDGTVERLDANTGRTIWRSKIAGGITAGTGSDGTFTAVVNSHNQVVSLGPQGQVLWLYQLPTSVITAPAVVDGTIAVQGADQRLWAFNAANGQKLWTADSRAPALLLQQASGITPQADSLLVGTALGRIESISAATGAVQWQATLARPRGITEVERVVGITGAPSVAASMVCARAYQSVVGCADLDTGRLLWADKADGDTGISQNGDLLLATQGDGVVQAYSAVDGAKRWSNDQLKYRKLSAPLLVGVTVAVGDYQGYITFLSAKDGKLIGRVSTDGAAIRSPLVISGNTIVAVTSDGGVFGFLPQ</sequence>
<dbReference type="InterPro" id="IPR017687">
    <property type="entry name" value="BamB"/>
</dbReference>
<dbReference type="Gene3D" id="2.130.10.10">
    <property type="entry name" value="YVTN repeat-like/Quinoprotein amine dehydrogenase"/>
    <property type="match status" value="1"/>
</dbReference>
<accession>E6PSU5</accession>
<evidence type="ECO:0000256" key="2">
    <source>
        <dbReference type="ARBA" id="ARBA00023136"/>
    </source>
</evidence>
<dbReference type="PANTHER" id="PTHR34512:SF30">
    <property type="entry name" value="OUTER MEMBRANE PROTEIN ASSEMBLY FACTOR BAMB"/>
    <property type="match status" value="1"/>
</dbReference>
<evidence type="ECO:0000256" key="1">
    <source>
        <dbReference type="ARBA" id="ARBA00022729"/>
    </source>
</evidence>
<gene>
    <name evidence="5" type="ORF">CARN2_3478</name>
</gene>
<keyword evidence="2" id="KW-0472">Membrane</keyword>
<dbReference type="InterPro" id="IPR015943">
    <property type="entry name" value="WD40/YVTN_repeat-like_dom_sf"/>
</dbReference>
<dbReference type="AlphaFoldDB" id="E6PSU5"/>
<organism evidence="5">
    <name type="scientific">mine drainage metagenome</name>
    <dbReference type="NCBI Taxonomy" id="410659"/>
    <lineage>
        <taxon>unclassified sequences</taxon>
        <taxon>metagenomes</taxon>
        <taxon>ecological metagenomes</taxon>
    </lineage>
</organism>
<dbReference type="PROSITE" id="PS51257">
    <property type="entry name" value="PROKAR_LIPOPROTEIN"/>
    <property type="match status" value="1"/>
</dbReference>
<proteinExistence type="inferred from homology"/>